<dbReference type="EMBL" id="MT145192">
    <property type="protein sequence ID" value="QJI04947.1"/>
    <property type="molecule type" value="Genomic_DNA"/>
</dbReference>
<evidence type="ECO:0000313" key="1">
    <source>
        <dbReference type="EMBL" id="QJA55192.1"/>
    </source>
</evidence>
<dbReference type="EMBL" id="MT144576">
    <property type="protein sequence ID" value="QJA55192.1"/>
    <property type="molecule type" value="Genomic_DNA"/>
</dbReference>
<organism evidence="1">
    <name type="scientific">viral metagenome</name>
    <dbReference type="NCBI Taxonomy" id="1070528"/>
    <lineage>
        <taxon>unclassified sequences</taxon>
        <taxon>metagenomes</taxon>
        <taxon>organismal metagenomes</taxon>
    </lineage>
</organism>
<evidence type="ECO:0000313" key="2">
    <source>
        <dbReference type="EMBL" id="QJA65864.1"/>
    </source>
</evidence>
<proteinExistence type="predicted"/>
<protein>
    <submittedName>
        <fullName evidence="1">Uncharacterized protein</fullName>
    </submittedName>
</protein>
<gene>
    <name evidence="3" type="ORF">MM415A00125_0040</name>
    <name evidence="2" type="ORF">MM415B00372_0055</name>
    <name evidence="1" type="ORF">TM448A07702_0004</name>
</gene>
<dbReference type="AlphaFoldDB" id="A0A6H2A634"/>
<sequence length="51" mass="6220">MFKLITRDQLIYLRDSAPPEQVRVYDIKTGRLKRIEEPVDYHAKFNEERIK</sequence>
<name>A0A6H2A634_9ZZZZ</name>
<dbReference type="EMBL" id="MT141545">
    <property type="protein sequence ID" value="QJA65864.1"/>
    <property type="molecule type" value="Genomic_DNA"/>
</dbReference>
<evidence type="ECO:0000313" key="3">
    <source>
        <dbReference type="EMBL" id="QJI04947.1"/>
    </source>
</evidence>
<accession>A0A6H2A634</accession>
<reference evidence="1" key="1">
    <citation type="submission" date="2020-03" db="EMBL/GenBank/DDBJ databases">
        <title>The deep terrestrial virosphere.</title>
        <authorList>
            <person name="Holmfeldt K."/>
            <person name="Nilsson E."/>
            <person name="Simone D."/>
            <person name="Lopez-Fernandez M."/>
            <person name="Wu X."/>
            <person name="de Brujin I."/>
            <person name="Lundin D."/>
            <person name="Andersson A."/>
            <person name="Bertilsson S."/>
            <person name="Dopson M."/>
        </authorList>
    </citation>
    <scope>NUCLEOTIDE SEQUENCE</scope>
    <source>
        <strain evidence="3">MM415A00125</strain>
        <strain evidence="2">MM415B00372</strain>
        <strain evidence="1">TM448A07702</strain>
    </source>
</reference>